<evidence type="ECO:0000313" key="3">
    <source>
        <dbReference type="Proteomes" id="UP000037696"/>
    </source>
</evidence>
<keyword evidence="1" id="KW-0732">Signal</keyword>
<organism evidence="2 3">
    <name type="scientific">Penicillium nordicum</name>
    <dbReference type="NCBI Taxonomy" id="229535"/>
    <lineage>
        <taxon>Eukaryota</taxon>
        <taxon>Fungi</taxon>
        <taxon>Dikarya</taxon>
        <taxon>Ascomycota</taxon>
        <taxon>Pezizomycotina</taxon>
        <taxon>Eurotiomycetes</taxon>
        <taxon>Eurotiomycetidae</taxon>
        <taxon>Eurotiales</taxon>
        <taxon>Aspergillaceae</taxon>
        <taxon>Penicillium</taxon>
    </lineage>
</organism>
<keyword evidence="3" id="KW-1185">Reference proteome</keyword>
<evidence type="ECO:0000313" key="2">
    <source>
        <dbReference type="EMBL" id="KOS42059.1"/>
    </source>
</evidence>
<reference evidence="2 3" key="1">
    <citation type="submission" date="2015-08" db="EMBL/GenBank/DDBJ databases">
        <title>Genome sequencing of Penicillium nordicum.</title>
        <authorList>
            <person name="Nguyen H.D."/>
            <person name="Seifert K.A."/>
        </authorList>
    </citation>
    <scope>NUCLEOTIDE SEQUENCE [LARGE SCALE GENOMIC DNA]</scope>
    <source>
        <strain evidence="2 3">DAOMC 185683</strain>
    </source>
</reference>
<accession>A0A0M9WEQ0</accession>
<dbReference type="EMBL" id="LHQQ01000115">
    <property type="protein sequence ID" value="KOS42059.1"/>
    <property type="molecule type" value="Genomic_DNA"/>
</dbReference>
<dbReference type="Proteomes" id="UP000037696">
    <property type="component" value="Unassembled WGS sequence"/>
</dbReference>
<protein>
    <recommendedName>
        <fullName evidence="4">Secreted protein</fullName>
    </recommendedName>
</protein>
<dbReference type="AlphaFoldDB" id="A0A0M9WEQ0"/>
<sequence length="97" mass="11530">MRHAPWTHMPMFNTLILVDWVLEFQTHVCRGEIFLENDYQVRKESAHPHIRRQIAFFLLLPLTETRQIKVLLSQRRRSPGLLPFHPETSTGLDRAEN</sequence>
<evidence type="ECO:0008006" key="4">
    <source>
        <dbReference type="Google" id="ProtNLM"/>
    </source>
</evidence>
<evidence type="ECO:0000256" key="1">
    <source>
        <dbReference type="SAM" id="SignalP"/>
    </source>
</evidence>
<feature type="chain" id="PRO_5005839663" description="Secreted protein" evidence="1">
    <location>
        <begin position="32"/>
        <end position="97"/>
    </location>
</feature>
<proteinExistence type="predicted"/>
<feature type="signal peptide" evidence="1">
    <location>
        <begin position="1"/>
        <end position="31"/>
    </location>
</feature>
<comment type="caution">
    <text evidence="2">The sequence shown here is derived from an EMBL/GenBank/DDBJ whole genome shotgun (WGS) entry which is preliminary data.</text>
</comment>
<gene>
    <name evidence="2" type="ORF">ACN38_g7072</name>
</gene>
<name>A0A0M9WEQ0_9EURO</name>